<evidence type="ECO:0000256" key="3">
    <source>
        <dbReference type="ARBA" id="ARBA00022544"/>
    </source>
</evidence>
<dbReference type="Pfam" id="PF05504">
    <property type="entry name" value="Spore_GerAC"/>
    <property type="match status" value="1"/>
</dbReference>
<dbReference type="EMBL" id="JAKIJS010000001">
    <property type="protein sequence ID" value="MCF6137462.1"/>
    <property type="molecule type" value="Genomic_DNA"/>
</dbReference>
<gene>
    <name evidence="10" type="ORF">L2716_06945</name>
</gene>
<evidence type="ECO:0000256" key="1">
    <source>
        <dbReference type="ARBA" id="ARBA00004635"/>
    </source>
</evidence>
<proteinExistence type="inferred from homology"/>
<evidence type="ECO:0000256" key="7">
    <source>
        <dbReference type="ARBA" id="ARBA00023288"/>
    </source>
</evidence>
<dbReference type="InterPro" id="IPR038501">
    <property type="entry name" value="Spore_GerAC_C_sf"/>
</dbReference>
<feature type="domain" description="Spore germination protein N-terminal" evidence="9">
    <location>
        <begin position="22"/>
        <end position="197"/>
    </location>
</feature>
<dbReference type="Pfam" id="PF25198">
    <property type="entry name" value="Spore_GerAC_N"/>
    <property type="match status" value="1"/>
</dbReference>
<keyword evidence="3" id="KW-0309">Germination</keyword>
<dbReference type="Proteomes" id="UP001649381">
    <property type="component" value="Unassembled WGS sequence"/>
</dbReference>
<dbReference type="InterPro" id="IPR008844">
    <property type="entry name" value="Spore_GerAC-like"/>
</dbReference>
<keyword evidence="4" id="KW-0732">Signal</keyword>
<keyword evidence="11" id="KW-1185">Reference proteome</keyword>
<reference evidence="10 11" key="1">
    <citation type="submission" date="2022-01" db="EMBL/GenBank/DDBJ databases">
        <title>Alkalihalobacillus sp. EGI L200015, a novel bacterium isolated from a salt lake sediment.</title>
        <authorList>
            <person name="Gao L."/>
            <person name="Fang B.-Z."/>
            <person name="Li W.-J."/>
        </authorList>
    </citation>
    <scope>NUCLEOTIDE SEQUENCE [LARGE SCALE GENOMIC DNA]</scope>
    <source>
        <strain evidence="10 11">KCTC 12718</strain>
    </source>
</reference>
<keyword evidence="7" id="KW-0449">Lipoprotein</keyword>
<dbReference type="InterPro" id="IPR057336">
    <property type="entry name" value="GerAC_N"/>
</dbReference>
<dbReference type="NCBIfam" id="TIGR02887">
    <property type="entry name" value="spore_ger_x_C"/>
    <property type="match status" value="1"/>
</dbReference>
<evidence type="ECO:0000313" key="10">
    <source>
        <dbReference type="EMBL" id="MCF6137462.1"/>
    </source>
</evidence>
<evidence type="ECO:0000256" key="4">
    <source>
        <dbReference type="ARBA" id="ARBA00022729"/>
    </source>
</evidence>
<comment type="similarity">
    <text evidence="2">Belongs to the GerABKC lipoprotein family.</text>
</comment>
<accession>A0ABS9GXF7</accession>
<dbReference type="PANTHER" id="PTHR35789:SF1">
    <property type="entry name" value="SPORE GERMINATION PROTEIN B3"/>
    <property type="match status" value="1"/>
</dbReference>
<evidence type="ECO:0000259" key="9">
    <source>
        <dbReference type="Pfam" id="PF25198"/>
    </source>
</evidence>
<dbReference type="RefSeq" id="WP_236333077.1">
    <property type="nucleotide sequence ID" value="NZ_JAKIJS010000001.1"/>
</dbReference>
<dbReference type="Gene3D" id="3.30.300.210">
    <property type="entry name" value="Nutrient germinant receptor protein C, domain 3"/>
    <property type="match status" value="1"/>
</dbReference>
<feature type="domain" description="Spore germination GerAC-like C-terminal" evidence="8">
    <location>
        <begin position="224"/>
        <end position="387"/>
    </location>
</feature>
<name>A0ABS9GXF7_9BACL</name>
<sequence>MKSVTLLIILCTSCLLLSGCWNSRELNEIGIAVGLGIDKTDDGQILLTVQLVNPSEISSKQSSGTRAPIVTYQEKGDSVFEALRRMTKTVPRKTFFPHLRMLVIGENVAKEGMASSLDLLERDQEFRPDFYVVIAQEHEAQEILELLVPVEKITAQNLFTKLETSSKVWAPTVALTFGNLLNEFTSEGKHPVLSGVHILGDQQSGKGVEDLQSVDPSTRLKYENLAVFKGDQLKGWLNESESKGYNYITGNVKSTIVNIPCKDDSSISIEILRTKSKIKSDLNKNQPAIDIKLKATGNVGEVECPIDLQKSDTIKKLEKQTEKDIKKQMQNSLKVAQDTFQLDIFGFGEEFHRKEPKYWATVKSDWDQTFTDLPVRIEVDVQIRQTGRRSNSYINNLKE</sequence>
<evidence type="ECO:0000256" key="6">
    <source>
        <dbReference type="ARBA" id="ARBA00023139"/>
    </source>
</evidence>
<protein>
    <submittedName>
        <fullName evidence="10">Ger(X)C family spore germination protein</fullName>
    </submittedName>
</protein>
<keyword evidence="5" id="KW-0472">Membrane</keyword>
<dbReference type="Gene3D" id="6.20.190.10">
    <property type="entry name" value="Nutrient germinant receptor protein C, domain 1"/>
    <property type="match status" value="1"/>
</dbReference>
<evidence type="ECO:0000256" key="2">
    <source>
        <dbReference type="ARBA" id="ARBA00007886"/>
    </source>
</evidence>
<comment type="subcellular location">
    <subcellularLocation>
        <location evidence="1">Membrane</location>
        <topology evidence="1">Lipid-anchor</topology>
    </subcellularLocation>
</comment>
<comment type="caution">
    <text evidence="10">The sequence shown here is derived from an EMBL/GenBank/DDBJ whole genome shotgun (WGS) entry which is preliminary data.</text>
</comment>
<dbReference type="InterPro" id="IPR046953">
    <property type="entry name" value="Spore_GerAC-like_C"/>
</dbReference>
<keyword evidence="6" id="KW-0564">Palmitate</keyword>
<evidence type="ECO:0000313" key="11">
    <source>
        <dbReference type="Proteomes" id="UP001649381"/>
    </source>
</evidence>
<organism evidence="10 11">
    <name type="scientific">Pseudalkalibacillus berkeleyi</name>
    <dbReference type="NCBI Taxonomy" id="1069813"/>
    <lineage>
        <taxon>Bacteria</taxon>
        <taxon>Bacillati</taxon>
        <taxon>Bacillota</taxon>
        <taxon>Bacilli</taxon>
        <taxon>Bacillales</taxon>
        <taxon>Fictibacillaceae</taxon>
        <taxon>Pseudalkalibacillus</taxon>
    </lineage>
</organism>
<dbReference type="PANTHER" id="PTHR35789">
    <property type="entry name" value="SPORE GERMINATION PROTEIN B3"/>
    <property type="match status" value="1"/>
</dbReference>
<evidence type="ECO:0000259" key="8">
    <source>
        <dbReference type="Pfam" id="PF05504"/>
    </source>
</evidence>
<dbReference type="PROSITE" id="PS51257">
    <property type="entry name" value="PROKAR_LIPOPROTEIN"/>
    <property type="match status" value="1"/>
</dbReference>
<evidence type="ECO:0000256" key="5">
    <source>
        <dbReference type="ARBA" id="ARBA00023136"/>
    </source>
</evidence>